<gene>
    <name evidence="2" type="ORF">DdX_03825</name>
</gene>
<evidence type="ECO:0000313" key="3">
    <source>
        <dbReference type="Proteomes" id="UP001201812"/>
    </source>
</evidence>
<keyword evidence="1" id="KW-0472">Membrane</keyword>
<dbReference type="EMBL" id="JAKKPZ010000003">
    <property type="protein sequence ID" value="KAI1723655.1"/>
    <property type="molecule type" value="Genomic_DNA"/>
</dbReference>
<accession>A0AAD4RBL5</accession>
<name>A0AAD4RBL5_9BILA</name>
<comment type="caution">
    <text evidence="2">The sequence shown here is derived from an EMBL/GenBank/DDBJ whole genome shotgun (WGS) entry which is preliminary data.</text>
</comment>
<evidence type="ECO:0000256" key="1">
    <source>
        <dbReference type="SAM" id="Phobius"/>
    </source>
</evidence>
<proteinExistence type="predicted"/>
<organism evidence="2 3">
    <name type="scientific">Ditylenchus destructor</name>
    <dbReference type="NCBI Taxonomy" id="166010"/>
    <lineage>
        <taxon>Eukaryota</taxon>
        <taxon>Metazoa</taxon>
        <taxon>Ecdysozoa</taxon>
        <taxon>Nematoda</taxon>
        <taxon>Chromadorea</taxon>
        <taxon>Rhabditida</taxon>
        <taxon>Tylenchina</taxon>
        <taxon>Tylenchomorpha</taxon>
        <taxon>Sphaerularioidea</taxon>
        <taxon>Anguinidae</taxon>
        <taxon>Anguininae</taxon>
        <taxon>Ditylenchus</taxon>
    </lineage>
</organism>
<reference evidence="2" key="1">
    <citation type="submission" date="2022-01" db="EMBL/GenBank/DDBJ databases">
        <title>Genome Sequence Resource for Two Populations of Ditylenchus destructor, the Migratory Endoparasitic Phytonematode.</title>
        <authorList>
            <person name="Zhang H."/>
            <person name="Lin R."/>
            <person name="Xie B."/>
        </authorList>
    </citation>
    <scope>NUCLEOTIDE SEQUENCE</scope>
    <source>
        <strain evidence="2">BazhouSP</strain>
    </source>
</reference>
<keyword evidence="3" id="KW-1185">Reference proteome</keyword>
<dbReference type="AlphaFoldDB" id="A0AAD4RBL5"/>
<dbReference type="Proteomes" id="UP001201812">
    <property type="component" value="Unassembled WGS sequence"/>
</dbReference>
<protein>
    <submittedName>
        <fullName evidence="2">Uncharacterized protein</fullName>
    </submittedName>
</protein>
<keyword evidence="1" id="KW-0812">Transmembrane</keyword>
<keyword evidence="1" id="KW-1133">Transmembrane helix</keyword>
<sequence>MDFHAIASRYMRRKTEDLYNCLKRCEDSNSNKRDLHLARQVNWALLKFCRQRSGIVWNQICFHGKSCPNDLHALSYAWTNFRDQPNHRTMSLLCKSQHDAIKCQEPIAREKCSAEAKTHKLSEWLKFLELYYNGLLARFRPTISRRPAACLELNDYLTVQQIENDAIIASFNGFSIMLSMMLFMTLFGRP</sequence>
<feature type="transmembrane region" description="Helical" evidence="1">
    <location>
        <begin position="166"/>
        <end position="187"/>
    </location>
</feature>
<evidence type="ECO:0000313" key="2">
    <source>
        <dbReference type="EMBL" id="KAI1723655.1"/>
    </source>
</evidence>